<dbReference type="Pfam" id="PF16870">
    <property type="entry name" value="OxoGdeHyase_C"/>
    <property type="match status" value="1"/>
</dbReference>
<sequence length="941" mass="107685">MSRRIAFGLSAGYFEEAYEAWKRDPNSVAPDLAAFFEGFEFARSAEAFPIEAKHQQSAVDSLVYHYRARGHRIAQINPLGDNPTSHPELELADYGLTEEDLDRVFDTNHIPQVEAATLREILEILRETYCSFIGVEYMHIQERAERRWLQQRMEPTRNRPPLSVAERRRLWRMLLRAELFEHFLQRTYRGQKRFSLEGAETLIAAMDYLVERAPSAGIVEIVFGMAHRGRLNVLANILRKPLEDIFHEFEDNFIADAYYGDGDVKYHKGFSNDVVTSDGTKLHLSLVSNPSHLEAVNPVVEGKVRAKQALRGDTARKSVLPFLIHGDAAFAGQGIVAETLNLSLLKGYRTGGTIHFVVNNQVGFTTSPLDYKSSQYPTDVAKMVEAPIFHVNGDRPEHVAWVVQLALDYRQTFGKDVVIDMWCYRRLGHNESDEPSFTQPLLYAKIARHPTVVQIYTQELKARGELTDQDVEQERAAYERELEAAKEAAGEPEPVSLPEELGGRWRGLRREYSHEPIPTGVAHETLVHIAQRMCDFPPNFAVHRKIRRLYEEFRETVEQGGRLQWAQAEWLAFGSLLLEGTGVRLSGEDSRRGTFSQRHAAVWDQTTGEMHIPLAHLSPDQAQFCVYDSALAEASVLGFDYGYSIGDPHRLIIWEAQFGDFANGAQVIIDQFIVSAISKWDQFSGLVLFLPHGYEGQGPEHSNAWLARWIRACAENNIELCQPTTPAQFFHLLRRQMRRNFRRPLVVLTPKSMLRNPQASSAVEEFTRGYFEEILDDPGPAGEGTPRRVLFCSGKVYYELDAVRTERGINDIAIVRVEQFYPIWDERWCEITTKYENVDEWVWVSEEPSNFGAWAFMHANLTSYRPEHPVWYVGRARSASPATASLAMHRIQQHHIVEWALSPEPLEPRLQDGVTVFTRSEPYWRLKTQEDVERVRQSQCD</sequence>
<dbReference type="AlphaFoldDB" id="A0A2Z4Y764"/>
<dbReference type="GO" id="GO:0004591">
    <property type="term" value="F:oxoglutarate dehydrogenase (succinyl-transferring) activity"/>
    <property type="evidence" value="ECO:0007669"/>
    <property type="project" value="UniProtKB-EC"/>
</dbReference>
<gene>
    <name evidence="6" type="ORF">BRCON_2273</name>
</gene>
<dbReference type="Pfam" id="PF00676">
    <property type="entry name" value="E1_dh"/>
    <property type="match status" value="1"/>
</dbReference>
<evidence type="ECO:0000313" key="7">
    <source>
        <dbReference type="Proteomes" id="UP000262583"/>
    </source>
</evidence>
<dbReference type="GO" id="GO:0030976">
    <property type="term" value="F:thiamine pyrophosphate binding"/>
    <property type="evidence" value="ECO:0007669"/>
    <property type="project" value="InterPro"/>
</dbReference>
<dbReference type="GO" id="GO:0045252">
    <property type="term" value="C:oxoglutarate dehydrogenase complex"/>
    <property type="evidence" value="ECO:0007669"/>
    <property type="project" value="TreeGrafter"/>
</dbReference>
<dbReference type="Pfam" id="PF16078">
    <property type="entry name" value="2-oxogl_dehyd_N"/>
    <property type="match status" value="1"/>
</dbReference>
<comment type="cofactor">
    <cofactor evidence="1">
        <name>thiamine diphosphate</name>
        <dbReference type="ChEBI" id="CHEBI:58937"/>
    </cofactor>
</comment>
<dbReference type="CDD" id="cd02016">
    <property type="entry name" value="TPP_E1_OGDC_like"/>
    <property type="match status" value="1"/>
</dbReference>
<dbReference type="InterPro" id="IPR029061">
    <property type="entry name" value="THDP-binding"/>
</dbReference>
<dbReference type="KEGG" id="schv:BRCON_2273"/>
<dbReference type="Gene3D" id="3.40.50.11610">
    <property type="entry name" value="Multifunctional 2-oxoglutarate metabolism enzyme, C-terminal domain"/>
    <property type="match status" value="1"/>
</dbReference>
<dbReference type="InterPro" id="IPR032106">
    <property type="entry name" value="2-oxogl_dehyd_N"/>
</dbReference>
<dbReference type="PIRSF" id="PIRSF000157">
    <property type="entry name" value="Oxoglu_dh_E1"/>
    <property type="match status" value="1"/>
</dbReference>
<organism evidence="6 7">
    <name type="scientific">Sumerlaea chitinivorans</name>
    <dbReference type="NCBI Taxonomy" id="2250252"/>
    <lineage>
        <taxon>Bacteria</taxon>
        <taxon>Candidatus Sumerlaeota</taxon>
        <taxon>Candidatus Sumerlaeia</taxon>
        <taxon>Candidatus Sumerlaeales</taxon>
        <taxon>Candidatus Sumerlaeaceae</taxon>
        <taxon>Candidatus Sumerlaea</taxon>
    </lineage>
</organism>
<evidence type="ECO:0000313" key="6">
    <source>
        <dbReference type="EMBL" id="AXA37050.1"/>
    </source>
</evidence>
<dbReference type="NCBIfam" id="NF008907">
    <property type="entry name" value="PRK12270.1"/>
    <property type="match status" value="1"/>
</dbReference>
<dbReference type="SMART" id="SM00861">
    <property type="entry name" value="Transket_pyr"/>
    <property type="match status" value="1"/>
</dbReference>
<dbReference type="Gene3D" id="3.40.50.12470">
    <property type="match status" value="1"/>
</dbReference>
<reference evidence="6 7" key="1">
    <citation type="submission" date="2018-05" db="EMBL/GenBank/DDBJ databases">
        <title>A metagenomic window into the 2 km-deep terrestrial subsurface aquifer revealed taxonomically and functionally diverse microbial community comprising novel uncultured bacterial lineages.</title>
        <authorList>
            <person name="Kadnikov V.V."/>
            <person name="Mardanov A.V."/>
            <person name="Beletsky A.V."/>
            <person name="Banks D."/>
            <person name="Pimenov N.V."/>
            <person name="Frank Y.A."/>
            <person name="Karnachuk O.V."/>
            <person name="Ravin N.V."/>
        </authorList>
    </citation>
    <scope>NUCLEOTIDE SEQUENCE [LARGE SCALE GENOMIC DNA]</scope>
    <source>
        <strain evidence="6">BY</strain>
    </source>
</reference>
<evidence type="ECO:0000256" key="4">
    <source>
        <dbReference type="ARBA" id="ARBA00023052"/>
    </source>
</evidence>
<proteinExistence type="predicted"/>
<dbReference type="Proteomes" id="UP000262583">
    <property type="component" value="Chromosome"/>
</dbReference>
<dbReference type="NCBIfam" id="NF006914">
    <property type="entry name" value="PRK09404.1"/>
    <property type="match status" value="1"/>
</dbReference>
<protein>
    <recommendedName>
        <fullName evidence="2">oxoglutarate dehydrogenase (succinyl-transferring)</fullName>
        <ecNumber evidence="2">1.2.4.2</ecNumber>
    </recommendedName>
</protein>
<dbReference type="Gene3D" id="3.40.50.970">
    <property type="match status" value="1"/>
</dbReference>
<dbReference type="SUPFAM" id="SSF52518">
    <property type="entry name" value="Thiamin diphosphate-binding fold (THDP-binding)"/>
    <property type="match status" value="2"/>
</dbReference>
<evidence type="ECO:0000256" key="2">
    <source>
        <dbReference type="ARBA" id="ARBA00012280"/>
    </source>
</evidence>
<dbReference type="Gene3D" id="1.10.287.1150">
    <property type="entry name" value="TPP helical domain"/>
    <property type="match status" value="1"/>
</dbReference>
<dbReference type="GO" id="GO:0006099">
    <property type="term" value="P:tricarboxylic acid cycle"/>
    <property type="evidence" value="ECO:0007669"/>
    <property type="project" value="TreeGrafter"/>
</dbReference>
<name>A0A2Z4Y764_SUMC1</name>
<dbReference type="EC" id="1.2.4.2" evidence="2"/>
<dbReference type="PANTHER" id="PTHR23152">
    <property type="entry name" value="2-OXOGLUTARATE DEHYDROGENASE"/>
    <property type="match status" value="1"/>
</dbReference>
<dbReference type="InterPro" id="IPR042179">
    <property type="entry name" value="KGD_C_sf"/>
</dbReference>
<keyword evidence="4" id="KW-0786">Thiamine pyrophosphate</keyword>
<dbReference type="InterPro" id="IPR005475">
    <property type="entry name" value="Transketolase-like_Pyr-bd"/>
</dbReference>
<dbReference type="GO" id="GO:0005829">
    <property type="term" value="C:cytosol"/>
    <property type="evidence" value="ECO:0007669"/>
    <property type="project" value="TreeGrafter"/>
</dbReference>
<dbReference type="EMBL" id="CP030759">
    <property type="protein sequence ID" value="AXA37050.1"/>
    <property type="molecule type" value="Genomic_DNA"/>
</dbReference>
<dbReference type="InterPro" id="IPR011603">
    <property type="entry name" value="2oxoglutarate_DH_E1"/>
</dbReference>
<evidence type="ECO:0000256" key="3">
    <source>
        <dbReference type="ARBA" id="ARBA00023002"/>
    </source>
</evidence>
<dbReference type="NCBIfam" id="TIGR00239">
    <property type="entry name" value="2oxo_dh_E1"/>
    <property type="match status" value="1"/>
</dbReference>
<dbReference type="InterPro" id="IPR031717">
    <property type="entry name" value="ODO-1/KGD_C"/>
</dbReference>
<evidence type="ECO:0000259" key="5">
    <source>
        <dbReference type="SMART" id="SM00861"/>
    </source>
</evidence>
<evidence type="ECO:0000256" key="1">
    <source>
        <dbReference type="ARBA" id="ARBA00001964"/>
    </source>
</evidence>
<accession>A0A2Z4Y764</accession>
<dbReference type="Pfam" id="PF02779">
    <property type="entry name" value="Transket_pyr"/>
    <property type="match status" value="1"/>
</dbReference>
<keyword evidence="3" id="KW-0560">Oxidoreductase</keyword>
<dbReference type="PANTHER" id="PTHR23152:SF4">
    <property type="entry name" value="2-OXOADIPATE DEHYDROGENASE COMPLEX COMPONENT E1"/>
    <property type="match status" value="1"/>
</dbReference>
<dbReference type="InterPro" id="IPR001017">
    <property type="entry name" value="DH_E1"/>
</dbReference>
<feature type="domain" description="Transketolase-like pyrimidine-binding" evidence="5">
    <location>
        <begin position="563"/>
        <end position="756"/>
    </location>
</feature>